<feature type="non-terminal residue" evidence="1">
    <location>
        <position position="41"/>
    </location>
</feature>
<sequence length="41" mass="4573">MKYDIESFSKRRIGVKPGGALPLYDQGSWMVTGMLLALPFV</sequence>
<protein>
    <submittedName>
        <fullName evidence="1">Uncharacterized protein</fullName>
    </submittedName>
</protein>
<gene>
    <name evidence="1" type="ORF">S03H2_04648</name>
</gene>
<reference evidence="1" key="1">
    <citation type="journal article" date="2014" name="Front. Microbiol.">
        <title>High frequency of phylogenetically diverse reductive dehalogenase-homologous genes in deep subseafloor sedimentary metagenomes.</title>
        <authorList>
            <person name="Kawai M."/>
            <person name="Futagami T."/>
            <person name="Toyoda A."/>
            <person name="Takaki Y."/>
            <person name="Nishi S."/>
            <person name="Hori S."/>
            <person name="Arai W."/>
            <person name="Tsubouchi T."/>
            <person name="Morono Y."/>
            <person name="Uchiyama I."/>
            <person name="Ito T."/>
            <person name="Fujiyama A."/>
            <person name="Inagaki F."/>
            <person name="Takami H."/>
        </authorList>
    </citation>
    <scope>NUCLEOTIDE SEQUENCE</scope>
    <source>
        <strain evidence="1">Expedition CK06-06</strain>
    </source>
</reference>
<accession>X1EMK3</accession>
<proteinExistence type="predicted"/>
<comment type="caution">
    <text evidence="1">The sequence shown here is derived from an EMBL/GenBank/DDBJ whole genome shotgun (WGS) entry which is preliminary data.</text>
</comment>
<evidence type="ECO:0000313" key="1">
    <source>
        <dbReference type="EMBL" id="GAH21565.1"/>
    </source>
</evidence>
<dbReference type="EMBL" id="BARU01001863">
    <property type="protein sequence ID" value="GAH21565.1"/>
    <property type="molecule type" value="Genomic_DNA"/>
</dbReference>
<name>X1EMK3_9ZZZZ</name>
<dbReference type="AlphaFoldDB" id="X1EMK3"/>
<organism evidence="1">
    <name type="scientific">marine sediment metagenome</name>
    <dbReference type="NCBI Taxonomy" id="412755"/>
    <lineage>
        <taxon>unclassified sequences</taxon>
        <taxon>metagenomes</taxon>
        <taxon>ecological metagenomes</taxon>
    </lineage>
</organism>